<name>W0FP95_9BACT</name>
<dbReference type="Gene3D" id="1.20.120.450">
    <property type="entry name" value="dinb family like domain"/>
    <property type="match status" value="1"/>
</dbReference>
<evidence type="ECO:0000313" key="1">
    <source>
        <dbReference type="EMBL" id="AHF24820.1"/>
    </source>
</evidence>
<reference evidence="1" key="1">
    <citation type="journal article" date="2013" name="PLoS ONE">
        <title>Metagenomic insights into the carbohydrate-active enzymes carried by the microorganisms adhering to solid digesta in the rumen of cows.</title>
        <authorList>
            <person name="Wang L."/>
            <person name="Hatem A."/>
            <person name="Catalyurek U.V."/>
            <person name="Morrison M."/>
            <person name="Yu Z."/>
        </authorList>
    </citation>
    <scope>NUCLEOTIDE SEQUENCE</scope>
</reference>
<proteinExistence type="predicted"/>
<organism evidence="1">
    <name type="scientific">uncultured bacterium Contig2</name>
    <dbReference type="NCBI Taxonomy" id="1393529"/>
    <lineage>
        <taxon>Bacteria</taxon>
        <taxon>environmental samples</taxon>
    </lineage>
</organism>
<dbReference type="EMBL" id="KC246807">
    <property type="protein sequence ID" value="AHF24820.1"/>
    <property type="molecule type" value="Genomic_DNA"/>
</dbReference>
<sequence length="351" mass="39850">MNKEWSEMNKGMQALLSKEATFRDALSQLAVLRESMFGQITQIVNSFPAEAFRQMPFAGAEGYHSKTLGYSIWHIFRIEDIVAHEMIAEDQQVLFAQGFDRTVQSPVITTGNELAGEEIAEFSKQLNIRELYRYAQAVKESTDRILGQLSYSDLKRRFGDGMVRKLQNTGCVSEDENASWLIAYWCGKDIRGLIQMPFSRHWIMHIEAMQRIKNKLCKTARKGIDPVAYCGLSCNHCFLGEWCGSCRTAYNTCSVATESPDGICPNVKCCREKGFDGCYECDSLESCEKGFYTPSNDGANAAKAQALYIRKHGKKEFLKVQDRLHQKYDFAMSQEILGQDFAVGFRILEEN</sequence>
<accession>W0FP95</accession>
<dbReference type="InterPro" id="IPR034660">
    <property type="entry name" value="DinB/YfiT-like"/>
</dbReference>
<dbReference type="AlphaFoldDB" id="W0FP95"/>
<protein>
    <submittedName>
        <fullName evidence="1">Phage head-tail adaptor</fullName>
    </submittedName>
</protein>